<accession>A0A6A6A035</accession>
<dbReference type="Gene3D" id="3.40.50.2300">
    <property type="match status" value="1"/>
</dbReference>
<dbReference type="RefSeq" id="XP_033519279.1">
    <property type="nucleotide sequence ID" value="XM_033673127.1"/>
</dbReference>
<name>A0A6A6A035_9PLEO</name>
<dbReference type="PROSITE" id="PS50110">
    <property type="entry name" value="RESPONSE_REGULATORY"/>
    <property type="match status" value="1"/>
</dbReference>
<organism evidence="6 7">
    <name type="scientific">Dothidotthia symphoricarpi CBS 119687</name>
    <dbReference type="NCBI Taxonomy" id="1392245"/>
    <lineage>
        <taxon>Eukaryota</taxon>
        <taxon>Fungi</taxon>
        <taxon>Dikarya</taxon>
        <taxon>Ascomycota</taxon>
        <taxon>Pezizomycotina</taxon>
        <taxon>Dothideomycetes</taxon>
        <taxon>Pleosporomycetidae</taxon>
        <taxon>Pleosporales</taxon>
        <taxon>Dothidotthiaceae</taxon>
        <taxon>Dothidotthia</taxon>
    </lineage>
</organism>
<evidence type="ECO:0000259" key="5">
    <source>
        <dbReference type="PROSITE" id="PS50110"/>
    </source>
</evidence>
<evidence type="ECO:0000256" key="3">
    <source>
        <dbReference type="PROSITE-ProRule" id="PRU00169"/>
    </source>
</evidence>
<evidence type="ECO:0000256" key="1">
    <source>
        <dbReference type="ARBA" id="ARBA00022553"/>
    </source>
</evidence>
<keyword evidence="1 3" id="KW-0597">Phosphoprotein</keyword>
<dbReference type="InterPro" id="IPR011006">
    <property type="entry name" value="CheY-like_superfamily"/>
</dbReference>
<evidence type="ECO:0000256" key="2">
    <source>
        <dbReference type="ARBA" id="ARBA00023012"/>
    </source>
</evidence>
<dbReference type="SMART" id="SM00448">
    <property type="entry name" value="REC"/>
    <property type="match status" value="1"/>
</dbReference>
<dbReference type="InterPro" id="IPR001789">
    <property type="entry name" value="Sig_transdc_resp-reg_receiver"/>
</dbReference>
<reference evidence="6" key="1">
    <citation type="journal article" date="2020" name="Stud. Mycol.">
        <title>101 Dothideomycetes genomes: a test case for predicting lifestyles and emergence of pathogens.</title>
        <authorList>
            <person name="Haridas S."/>
            <person name="Albert R."/>
            <person name="Binder M."/>
            <person name="Bloem J."/>
            <person name="Labutti K."/>
            <person name="Salamov A."/>
            <person name="Andreopoulos B."/>
            <person name="Baker S."/>
            <person name="Barry K."/>
            <person name="Bills G."/>
            <person name="Bluhm B."/>
            <person name="Cannon C."/>
            <person name="Castanera R."/>
            <person name="Culley D."/>
            <person name="Daum C."/>
            <person name="Ezra D."/>
            <person name="Gonzalez J."/>
            <person name="Henrissat B."/>
            <person name="Kuo A."/>
            <person name="Liang C."/>
            <person name="Lipzen A."/>
            <person name="Lutzoni F."/>
            <person name="Magnuson J."/>
            <person name="Mondo S."/>
            <person name="Nolan M."/>
            <person name="Ohm R."/>
            <person name="Pangilinan J."/>
            <person name="Park H.-J."/>
            <person name="Ramirez L."/>
            <person name="Alfaro M."/>
            <person name="Sun H."/>
            <person name="Tritt A."/>
            <person name="Yoshinaga Y."/>
            <person name="Zwiers L.-H."/>
            <person name="Turgeon B."/>
            <person name="Goodwin S."/>
            <person name="Spatafora J."/>
            <person name="Crous P."/>
            <person name="Grigoriev I."/>
        </authorList>
    </citation>
    <scope>NUCLEOTIDE SEQUENCE</scope>
    <source>
        <strain evidence="6">CBS 119687</strain>
    </source>
</reference>
<dbReference type="PANTHER" id="PTHR45339:SF1">
    <property type="entry name" value="HYBRID SIGNAL TRANSDUCTION HISTIDINE KINASE J"/>
    <property type="match status" value="1"/>
</dbReference>
<feature type="compositionally biased region" description="Polar residues" evidence="4">
    <location>
        <begin position="13"/>
        <end position="27"/>
    </location>
</feature>
<sequence length="199" mass="21692">MNPTDETALPAHSKNSATGSRSDGSNMDQPKLRILLAEDNMINQRVFGAFVTKCGHLVVQRAMDGASAVEAVKADPEGFDVIFMDLTLPIMDGITAIREIRRIEQERHSTGSVSDQTKRAYIIAMDQVNADGALAAGADDVLTAPIFFPKVKGMFEAVPFVLELTTANIFWIRVRVKSAVAGVAADSPAKLVYRSRRIW</sequence>
<dbReference type="CDD" id="cd17546">
    <property type="entry name" value="REC_hyHK_CKI1_RcsC-like"/>
    <property type="match status" value="1"/>
</dbReference>
<protein>
    <submittedName>
        <fullName evidence="6">CheY-like protein</fullName>
    </submittedName>
</protein>
<gene>
    <name evidence="6" type="ORF">P153DRAFT_435092</name>
</gene>
<feature type="modified residue" description="4-aspartylphosphate" evidence="3">
    <location>
        <position position="85"/>
    </location>
</feature>
<keyword evidence="7" id="KW-1185">Reference proteome</keyword>
<dbReference type="Proteomes" id="UP000799771">
    <property type="component" value="Unassembled WGS sequence"/>
</dbReference>
<dbReference type="AlphaFoldDB" id="A0A6A6A035"/>
<dbReference type="EMBL" id="ML977518">
    <property type="protein sequence ID" value="KAF2124886.1"/>
    <property type="molecule type" value="Genomic_DNA"/>
</dbReference>
<dbReference type="SUPFAM" id="SSF52172">
    <property type="entry name" value="CheY-like"/>
    <property type="match status" value="1"/>
</dbReference>
<evidence type="ECO:0000256" key="4">
    <source>
        <dbReference type="SAM" id="MobiDB-lite"/>
    </source>
</evidence>
<dbReference type="OrthoDB" id="60033at2759"/>
<dbReference type="GO" id="GO:0000160">
    <property type="term" value="P:phosphorelay signal transduction system"/>
    <property type="evidence" value="ECO:0007669"/>
    <property type="project" value="UniProtKB-KW"/>
</dbReference>
<keyword evidence="2" id="KW-0902">Two-component regulatory system</keyword>
<evidence type="ECO:0000313" key="7">
    <source>
        <dbReference type="Proteomes" id="UP000799771"/>
    </source>
</evidence>
<feature type="domain" description="Response regulatory" evidence="5">
    <location>
        <begin position="33"/>
        <end position="159"/>
    </location>
</feature>
<dbReference type="GeneID" id="54413559"/>
<evidence type="ECO:0000313" key="6">
    <source>
        <dbReference type="EMBL" id="KAF2124886.1"/>
    </source>
</evidence>
<proteinExistence type="predicted"/>
<dbReference type="Pfam" id="PF00072">
    <property type="entry name" value="Response_reg"/>
    <property type="match status" value="1"/>
</dbReference>
<feature type="region of interest" description="Disordered" evidence="4">
    <location>
        <begin position="1"/>
        <end position="27"/>
    </location>
</feature>
<dbReference type="PANTHER" id="PTHR45339">
    <property type="entry name" value="HYBRID SIGNAL TRANSDUCTION HISTIDINE KINASE J"/>
    <property type="match status" value="1"/>
</dbReference>